<proteinExistence type="predicted"/>
<dbReference type="Proteomes" id="UP001292079">
    <property type="component" value="Unassembled WGS sequence"/>
</dbReference>
<reference evidence="2" key="1">
    <citation type="submission" date="2022-04" db="EMBL/GenBank/DDBJ databases">
        <authorList>
            <person name="Xu L."/>
            <person name="Lv Z."/>
        </authorList>
    </citation>
    <scope>NUCLEOTIDE SEQUENCE</scope>
    <source>
        <strain evidence="2">LV_2022a</strain>
    </source>
</reference>
<feature type="domain" description="Protein Lines N-terminal" evidence="1">
    <location>
        <begin position="161"/>
        <end position="248"/>
    </location>
</feature>
<protein>
    <recommendedName>
        <fullName evidence="1">Protein Lines N-terminal domain-containing protein</fullName>
    </recommendedName>
</protein>
<dbReference type="InterPro" id="IPR024875">
    <property type="entry name" value="Protein_Lines"/>
</dbReference>
<dbReference type="PANTHER" id="PTHR16057:SF1">
    <property type="entry name" value="PROTEIN LINES HOMOLOG 1"/>
    <property type="match status" value="1"/>
</dbReference>
<organism evidence="2 3">
    <name type="scientific">Schistosoma mekongi</name>
    <name type="common">Parasitic worm</name>
    <dbReference type="NCBI Taxonomy" id="38744"/>
    <lineage>
        <taxon>Eukaryota</taxon>
        <taxon>Metazoa</taxon>
        <taxon>Spiralia</taxon>
        <taxon>Lophotrochozoa</taxon>
        <taxon>Platyhelminthes</taxon>
        <taxon>Trematoda</taxon>
        <taxon>Digenea</taxon>
        <taxon>Strigeidida</taxon>
        <taxon>Schistosomatoidea</taxon>
        <taxon>Schistosomatidae</taxon>
        <taxon>Schistosoma</taxon>
    </lineage>
</organism>
<reference evidence="2" key="2">
    <citation type="journal article" date="2023" name="Infect Dis Poverty">
        <title>Chromosome-scale genome of the human blood fluke Schistosoma mekongi and its implications for public health.</title>
        <authorList>
            <person name="Zhou M."/>
            <person name="Xu L."/>
            <person name="Xu D."/>
            <person name="Chen W."/>
            <person name="Khan J."/>
            <person name="Hu Y."/>
            <person name="Huang H."/>
            <person name="Wei H."/>
            <person name="Zhang Y."/>
            <person name="Chusongsang P."/>
            <person name="Tanasarnprasert K."/>
            <person name="Hu X."/>
            <person name="Limpanont Y."/>
            <person name="Lv Z."/>
        </authorList>
    </citation>
    <scope>NUCLEOTIDE SEQUENCE</scope>
    <source>
        <strain evidence="2">LV_2022a</strain>
    </source>
</reference>
<evidence type="ECO:0000259" key="1">
    <source>
        <dbReference type="Pfam" id="PF14694"/>
    </source>
</evidence>
<accession>A0AAE1Z4G0</accession>
<evidence type="ECO:0000313" key="2">
    <source>
        <dbReference type="EMBL" id="KAK4467371.1"/>
    </source>
</evidence>
<dbReference type="Pfam" id="PF14694">
    <property type="entry name" value="LINES_N"/>
    <property type="match status" value="1"/>
</dbReference>
<comment type="caution">
    <text evidence="2">The sequence shown here is derived from an EMBL/GenBank/DDBJ whole genome shotgun (WGS) entry which is preliminary data.</text>
</comment>
<dbReference type="PANTHER" id="PTHR16057">
    <property type="entry name" value="WINS1, 2 PROTEIN"/>
    <property type="match status" value="1"/>
</dbReference>
<dbReference type="AlphaFoldDB" id="A0AAE1Z4G0"/>
<sequence>RLLVECFTIYSEFPVDISSSAWPVYFVRGLRTVHRLVYKSDHLSITTLYPNVNKLVYELLCPYSRSTRSNVNVSDSEKFYGCLTAHIVHTIKAKKIRRSNEISLLEPDTGTSLRIIIICGLETVLKLNPNDPQLWSIINSIHEILLDIELDESNEDHSYESSIVTLFSEDDAQLFRVLDLWIQIENRIKSTELDLRTTLSTIPNAHWLFAYLAKSIGFSPYLFVDWLVSPETTCLSYLIHYLRILSTEDDTVYNPNQFVKSTIPVDSWPLQSLMNMLSQIRKSLENLDRHKGIAFCPKPLINRINHSLSVLNNVCRAMGQL</sequence>
<feature type="non-terminal residue" evidence="2">
    <location>
        <position position="1"/>
    </location>
</feature>
<keyword evidence="3" id="KW-1185">Reference proteome</keyword>
<dbReference type="InterPro" id="IPR032794">
    <property type="entry name" value="LINES_N"/>
</dbReference>
<evidence type="ECO:0000313" key="3">
    <source>
        <dbReference type="Proteomes" id="UP001292079"/>
    </source>
</evidence>
<gene>
    <name evidence="2" type="ORF">MN116_008856</name>
</gene>
<dbReference type="EMBL" id="JALJAT010000144">
    <property type="protein sequence ID" value="KAK4467371.1"/>
    <property type="molecule type" value="Genomic_DNA"/>
</dbReference>
<name>A0AAE1Z4G0_SCHME</name>